<keyword evidence="3" id="KW-1185">Reference proteome</keyword>
<gene>
    <name evidence="2" type="ORF">TELCIR_08970</name>
</gene>
<protein>
    <recommendedName>
        <fullName evidence="4">DPH-type MB domain-containing protein</fullName>
    </recommendedName>
</protein>
<dbReference type="AlphaFoldDB" id="A0A2G9UGC3"/>
<sequence>MSLVAKRVTMFMGTEPTLRGSGQRQKKTNETSMKEAKPSQYLVHKVVIAKQHFQKISEFSMWRQWQFSMTKLKLKTSRMMRKMNCTITLALVVIDLKLQMGRVRVLWSNETGREMLEMGEDVATCPSCSLIVRVIYDPDLFTNLETLTTSPPRAMISDTA</sequence>
<feature type="region of interest" description="Disordered" evidence="1">
    <location>
        <begin position="15"/>
        <end position="34"/>
    </location>
</feature>
<dbReference type="InterPro" id="IPR036671">
    <property type="entry name" value="DPH_MB_sf"/>
</dbReference>
<evidence type="ECO:0000256" key="1">
    <source>
        <dbReference type="SAM" id="MobiDB-lite"/>
    </source>
</evidence>
<dbReference type="Proteomes" id="UP000230423">
    <property type="component" value="Unassembled WGS sequence"/>
</dbReference>
<dbReference type="EMBL" id="KZ346739">
    <property type="protein sequence ID" value="PIO69213.1"/>
    <property type="molecule type" value="Genomic_DNA"/>
</dbReference>
<evidence type="ECO:0000313" key="2">
    <source>
        <dbReference type="EMBL" id="PIO69213.1"/>
    </source>
</evidence>
<dbReference type="OrthoDB" id="66964at2759"/>
<evidence type="ECO:0000313" key="3">
    <source>
        <dbReference type="Proteomes" id="UP000230423"/>
    </source>
</evidence>
<accession>A0A2G9UGC3</accession>
<name>A0A2G9UGC3_TELCI</name>
<proteinExistence type="predicted"/>
<evidence type="ECO:0008006" key="4">
    <source>
        <dbReference type="Google" id="ProtNLM"/>
    </source>
</evidence>
<dbReference type="Gene3D" id="3.10.660.10">
    <property type="entry name" value="DPH Zinc finger"/>
    <property type="match status" value="1"/>
</dbReference>
<organism evidence="2 3">
    <name type="scientific">Teladorsagia circumcincta</name>
    <name type="common">Brown stomach worm</name>
    <name type="synonym">Ostertagia circumcincta</name>
    <dbReference type="NCBI Taxonomy" id="45464"/>
    <lineage>
        <taxon>Eukaryota</taxon>
        <taxon>Metazoa</taxon>
        <taxon>Ecdysozoa</taxon>
        <taxon>Nematoda</taxon>
        <taxon>Chromadorea</taxon>
        <taxon>Rhabditida</taxon>
        <taxon>Rhabditina</taxon>
        <taxon>Rhabditomorpha</taxon>
        <taxon>Strongyloidea</taxon>
        <taxon>Trichostrongylidae</taxon>
        <taxon>Teladorsagia</taxon>
    </lineage>
</organism>
<reference evidence="2 3" key="1">
    <citation type="submission" date="2015-09" db="EMBL/GenBank/DDBJ databases">
        <title>Draft genome of the parasitic nematode Teladorsagia circumcincta isolate WARC Sus (inbred).</title>
        <authorList>
            <person name="Mitreva M."/>
        </authorList>
    </citation>
    <scope>NUCLEOTIDE SEQUENCE [LARGE SCALE GENOMIC DNA]</scope>
    <source>
        <strain evidence="2 3">S</strain>
    </source>
</reference>
<dbReference type="SUPFAM" id="SSF144217">
    <property type="entry name" value="CSL zinc finger"/>
    <property type="match status" value="1"/>
</dbReference>